<dbReference type="Gene3D" id="3.90.650.10">
    <property type="entry name" value="PurM-like C-terminal domain"/>
    <property type="match status" value="1"/>
</dbReference>
<name>A0A1G5BJL0_9PAST</name>
<keyword evidence="2" id="KW-0067">ATP-binding</keyword>
<dbReference type="PANTHER" id="PTHR30270">
    <property type="entry name" value="THIAMINE-MONOPHOSPHATE KINASE"/>
    <property type="match status" value="1"/>
</dbReference>
<comment type="caution">
    <text evidence="5">The sequence shown here is derived from an EMBL/GenBank/DDBJ whole genome shotgun (WGS) entry which is preliminary data.</text>
</comment>
<accession>A0A1G5BJL0</accession>
<organism evidence="5 6">
    <name type="scientific">Basfia succiniciproducens</name>
    <dbReference type="NCBI Taxonomy" id="653940"/>
    <lineage>
        <taxon>Bacteria</taxon>
        <taxon>Pseudomonadati</taxon>
        <taxon>Pseudomonadota</taxon>
        <taxon>Gammaproteobacteria</taxon>
        <taxon>Pasteurellales</taxon>
        <taxon>Pasteurellaceae</taxon>
        <taxon>Basfia</taxon>
    </lineage>
</organism>
<keyword evidence="1 2" id="KW-0784">Thiamine biosynthesis</keyword>
<feature type="binding site" evidence="2">
    <location>
        <position position="55"/>
    </location>
    <ligand>
        <name>substrate</name>
    </ligand>
</feature>
<dbReference type="EC" id="2.7.4.16" evidence="2"/>
<dbReference type="InterPro" id="IPR016188">
    <property type="entry name" value="PurM-like_N"/>
</dbReference>
<comment type="pathway">
    <text evidence="2">Cofactor biosynthesis; thiamine diphosphate biosynthesis; thiamine diphosphate from thiamine phosphate: step 1/1.</text>
</comment>
<dbReference type="GO" id="GO:0016301">
    <property type="term" value="F:kinase activity"/>
    <property type="evidence" value="ECO:0007669"/>
    <property type="project" value="UniProtKB-KW"/>
</dbReference>
<dbReference type="EMBL" id="FMUQ01000005">
    <property type="protein sequence ID" value="SCX90326.1"/>
    <property type="molecule type" value="Genomic_DNA"/>
</dbReference>
<evidence type="ECO:0000259" key="4">
    <source>
        <dbReference type="Pfam" id="PF02769"/>
    </source>
</evidence>
<feature type="binding site" evidence="2">
    <location>
        <position position="48"/>
    </location>
    <ligand>
        <name>Mg(2+)</name>
        <dbReference type="ChEBI" id="CHEBI:18420"/>
        <label>2</label>
    </ligand>
</feature>
<comment type="caution">
    <text evidence="2">Lacks conserved residue(s) required for the propagation of feature annotation.</text>
</comment>
<keyword evidence="2" id="KW-0479">Metal-binding</keyword>
<dbReference type="PANTHER" id="PTHR30270:SF0">
    <property type="entry name" value="THIAMINE-MONOPHOSPHATE KINASE"/>
    <property type="match status" value="1"/>
</dbReference>
<feature type="binding site" evidence="2">
    <location>
        <position position="218"/>
    </location>
    <ligand>
        <name>Mg(2+)</name>
        <dbReference type="ChEBI" id="CHEBI:18420"/>
        <label>3</label>
    </ligand>
</feature>
<keyword evidence="2" id="KW-0460">Magnesium</keyword>
<keyword evidence="2" id="KW-0547">Nucleotide-binding</keyword>
<dbReference type="PIRSF" id="PIRSF005303">
    <property type="entry name" value="Thiam_monoph_kin"/>
    <property type="match status" value="1"/>
</dbReference>
<comment type="catalytic activity">
    <reaction evidence="2">
        <text>thiamine phosphate + ATP = thiamine diphosphate + ADP</text>
        <dbReference type="Rhea" id="RHEA:15913"/>
        <dbReference type="ChEBI" id="CHEBI:30616"/>
        <dbReference type="ChEBI" id="CHEBI:37575"/>
        <dbReference type="ChEBI" id="CHEBI:58937"/>
        <dbReference type="ChEBI" id="CHEBI:456216"/>
        <dbReference type="EC" id="2.7.4.16"/>
    </reaction>
</comment>
<feature type="binding site" evidence="2">
    <location>
        <position position="46"/>
    </location>
    <ligand>
        <name>Mg(2+)</name>
        <dbReference type="ChEBI" id="CHEBI:18420"/>
        <label>4</label>
    </ligand>
</feature>
<keyword evidence="2 5" id="KW-0418">Kinase</keyword>
<keyword evidence="6" id="KW-1185">Reference proteome</keyword>
<comment type="miscellaneous">
    <text evidence="2">Reaction mechanism of ThiL seems to utilize a direct, inline transfer of the gamma-phosphate of ATP to TMP rather than a phosphorylated enzyme intermediate.</text>
</comment>
<dbReference type="Gene3D" id="3.30.1330.10">
    <property type="entry name" value="PurM-like, N-terminal domain"/>
    <property type="match status" value="1"/>
</dbReference>
<feature type="binding site" evidence="2">
    <location>
        <position position="76"/>
    </location>
    <ligand>
        <name>Mg(2+)</name>
        <dbReference type="ChEBI" id="CHEBI:18420"/>
        <label>2</label>
    </ligand>
</feature>
<evidence type="ECO:0000259" key="3">
    <source>
        <dbReference type="Pfam" id="PF00586"/>
    </source>
</evidence>
<proteinExistence type="inferred from homology"/>
<feature type="binding site" evidence="2">
    <location>
        <position position="48"/>
    </location>
    <ligand>
        <name>Mg(2+)</name>
        <dbReference type="ChEBI" id="CHEBI:18420"/>
        <label>1</label>
    </ligand>
</feature>
<dbReference type="InterPro" id="IPR010918">
    <property type="entry name" value="PurM-like_C_dom"/>
</dbReference>
<feature type="binding site" evidence="2">
    <location>
        <position position="269"/>
    </location>
    <ligand>
        <name>substrate</name>
    </ligand>
</feature>
<feature type="binding site" evidence="2">
    <location>
        <position position="76"/>
    </location>
    <ligand>
        <name>Mg(2+)</name>
        <dbReference type="ChEBI" id="CHEBI:18420"/>
        <label>3</label>
    </ligand>
</feature>
<evidence type="ECO:0000256" key="1">
    <source>
        <dbReference type="ARBA" id="ARBA00022977"/>
    </source>
</evidence>
<dbReference type="InterPro" id="IPR036921">
    <property type="entry name" value="PurM-like_N_sf"/>
</dbReference>
<dbReference type="CDD" id="cd02194">
    <property type="entry name" value="ThiL"/>
    <property type="match status" value="1"/>
</dbReference>
<dbReference type="Proteomes" id="UP000199588">
    <property type="component" value="Unassembled WGS sequence"/>
</dbReference>
<feature type="binding site" evidence="2">
    <location>
        <position position="147"/>
    </location>
    <ligand>
        <name>ATP</name>
        <dbReference type="ChEBI" id="CHEBI:30616"/>
    </ligand>
</feature>
<feature type="binding site" evidence="2">
    <location>
        <position position="123"/>
    </location>
    <ligand>
        <name>Mg(2+)</name>
        <dbReference type="ChEBI" id="CHEBI:18420"/>
        <label>1</label>
    </ligand>
</feature>
<dbReference type="Pfam" id="PF02769">
    <property type="entry name" value="AIRS_C"/>
    <property type="match status" value="1"/>
</dbReference>
<gene>
    <name evidence="2" type="primary">thiL</name>
    <name evidence="5" type="ORF">SAMN02910354_00756</name>
</gene>
<sequence length="331" mass="36903">MAEGEFDLINRYFALSKQIPRQDVILSIGDDCAITQLKADQRLAVTTDTMVENSHFYPTIPPRALGYKAVATNLSDLAAMGATPAWISLALTLPKTDSHWLNEFSKGMFEILNRYDVTLIGGDTTKGEIPTVTITAQGLLGDYALCRHQAKIGDWIYVSGTLGDALAGFYLNRDIYEGKKSAVGFDEDFFIQRNLYPIPRIEFGKTLAKYRLANAALDISDGFMGDLMHILERSQVSAVVNLEDLPLSPQLSAYYGREKAELMALQGGEDYELCFTVSDENKTKLDQYLAPLNVPYTCVGQICAAEDNPVIRLQRYKQEVNLSIHSFDHFK</sequence>
<feature type="binding site" evidence="2">
    <location>
        <position position="327"/>
    </location>
    <ligand>
        <name>substrate</name>
    </ligand>
</feature>
<feature type="binding site" evidence="2">
    <location>
        <position position="31"/>
    </location>
    <ligand>
        <name>Mg(2+)</name>
        <dbReference type="ChEBI" id="CHEBI:18420"/>
        <label>3</label>
    </ligand>
</feature>
<dbReference type="RefSeq" id="WP_090654471.1">
    <property type="nucleotide sequence ID" value="NZ_CP015031.1"/>
</dbReference>
<evidence type="ECO:0000313" key="5">
    <source>
        <dbReference type="EMBL" id="SCX90326.1"/>
    </source>
</evidence>
<feature type="binding site" evidence="2">
    <location>
        <position position="221"/>
    </location>
    <ligand>
        <name>Mg(2+)</name>
        <dbReference type="ChEBI" id="CHEBI:18420"/>
        <label>5</label>
    </ligand>
</feature>
<dbReference type="HAMAP" id="MF_02128">
    <property type="entry name" value="TMP_kinase"/>
    <property type="match status" value="1"/>
</dbReference>
<feature type="binding site" evidence="2">
    <location>
        <begin position="122"/>
        <end position="123"/>
    </location>
    <ligand>
        <name>ATP</name>
        <dbReference type="ChEBI" id="CHEBI:30616"/>
    </ligand>
</feature>
<dbReference type="Pfam" id="PF00586">
    <property type="entry name" value="AIRS"/>
    <property type="match status" value="1"/>
</dbReference>
<protein>
    <recommendedName>
        <fullName evidence="2">Thiamine-monophosphate kinase</fullName>
        <shortName evidence="2">TMP kinase</shortName>
        <shortName evidence="2">Thiamine-phosphate kinase</shortName>
        <ecNumber evidence="2">2.7.4.16</ecNumber>
    </recommendedName>
</protein>
<feature type="binding site" evidence="2">
    <location>
        <position position="76"/>
    </location>
    <ligand>
        <name>Mg(2+)</name>
        <dbReference type="ChEBI" id="CHEBI:18420"/>
        <label>4</label>
    </ligand>
</feature>
<dbReference type="SUPFAM" id="SSF56042">
    <property type="entry name" value="PurM C-terminal domain-like"/>
    <property type="match status" value="1"/>
</dbReference>
<dbReference type="SUPFAM" id="SSF55326">
    <property type="entry name" value="PurM N-terminal domain-like"/>
    <property type="match status" value="1"/>
</dbReference>
<reference evidence="5 6" key="1">
    <citation type="submission" date="2016-10" db="EMBL/GenBank/DDBJ databases">
        <authorList>
            <person name="Varghese N."/>
            <person name="Submissions S."/>
        </authorList>
    </citation>
    <scope>NUCLEOTIDE SEQUENCE [LARGE SCALE GENOMIC DNA]</scope>
    <source>
        <strain evidence="5 6">DSM 22022</strain>
    </source>
</reference>
<feature type="binding site" evidence="2">
    <location>
        <position position="47"/>
    </location>
    <ligand>
        <name>Mg(2+)</name>
        <dbReference type="ChEBI" id="CHEBI:18420"/>
        <label>1</label>
    </ligand>
</feature>
<dbReference type="InterPro" id="IPR036676">
    <property type="entry name" value="PurM-like_C_sf"/>
</dbReference>
<keyword evidence="2" id="KW-0808">Transferase</keyword>
<feature type="binding site" evidence="2">
    <location>
        <position position="31"/>
    </location>
    <ligand>
        <name>Mg(2+)</name>
        <dbReference type="ChEBI" id="CHEBI:18420"/>
        <label>4</label>
    </ligand>
</feature>
<comment type="function">
    <text evidence="2">Catalyzes the ATP-dependent phosphorylation of thiamine-monophosphate (TMP) to form thiamine-pyrophosphate (TPP), the active form of vitamin B1.</text>
</comment>
<evidence type="ECO:0000256" key="2">
    <source>
        <dbReference type="HAMAP-Rule" id="MF_02128"/>
    </source>
</evidence>
<comment type="similarity">
    <text evidence="2">Belongs to the thiamine-monophosphate kinase family.</text>
</comment>
<dbReference type="NCBIfam" id="TIGR01379">
    <property type="entry name" value="thiL"/>
    <property type="match status" value="1"/>
</dbReference>
<feature type="binding site" evidence="2">
    <location>
        <position position="220"/>
    </location>
    <ligand>
        <name>ATP</name>
        <dbReference type="ChEBI" id="CHEBI:30616"/>
    </ligand>
</feature>
<feature type="domain" description="PurM-like C-terminal" evidence="4">
    <location>
        <begin position="151"/>
        <end position="305"/>
    </location>
</feature>
<evidence type="ECO:0000313" key="6">
    <source>
        <dbReference type="Proteomes" id="UP000199588"/>
    </source>
</evidence>
<feature type="domain" description="PurM-like N-terminal" evidence="3">
    <location>
        <begin position="29"/>
        <end position="139"/>
    </location>
</feature>
<dbReference type="InterPro" id="IPR006283">
    <property type="entry name" value="ThiL-like"/>
</dbReference>